<dbReference type="STRING" id="5486.A0A367Y580"/>
<dbReference type="InterPro" id="IPR049557">
    <property type="entry name" value="Transketolase_CS"/>
</dbReference>
<dbReference type="OrthoDB" id="10267175at2759"/>
<dbReference type="EC" id="2.2.1.1" evidence="5"/>
<dbReference type="FunFam" id="3.40.50.970:FF:000004">
    <property type="entry name" value="Transketolase"/>
    <property type="match status" value="1"/>
</dbReference>
<keyword evidence="6" id="KW-0808">Transferase</keyword>
<evidence type="ECO:0000313" key="13">
    <source>
        <dbReference type="Proteomes" id="UP000253472"/>
    </source>
</evidence>
<comment type="catalytic activity">
    <reaction evidence="10">
        <text>D-sedoheptulose 7-phosphate + D-glyceraldehyde 3-phosphate = aldehydo-D-ribose 5-phosphate + D-xylulose 5-phosphate</text>
        <dbReference type="Rhea" id="RHEA:10508"/>
        <dbReference type="ChEBI" id="CHEBI:57483"/>
        <dbReference type="ChEBI" id="CHEBI:57737"/>
        <dbReference type="ChEBI" id="CHEBI:58273"/>
        <dbReference type="ChEBI" id="CHEBI:59776"/>
        <dbReference type="EC" id="2.2.1.1"/>
    </reaction>
</comment>
<comment type="similarity">
    <text evidence="4">Belongs to the transketolase family.</text>
</comment>
<dbReference type="Pfam" id="PF02779">
    <property type="entry name" value="Transket_pyr"/>
    <property type="match status" value="1"/>
</dbReference>
<keyword evidence="7" id="KW-0479">Metal-binding</keyword>
<dbReference type="InterPro" id="IPR005475">
    <property type="entry name" value="Transketolase-like_Pyr-bd"/>
</dbReference>
<dbReference type="PANTHER" id="PTHR43522:SF2">
    <property type="entry name" value="TRANSKETOLASE 1-RELATED"/>
    <property type="match status" value="1"/>
</dbReference>
<keyword evidence="8" id="KW-0460">Magnesium</keyword>
<dbReference type="CDD" id="cd07033">
    <property type="entry name" value="TPP_PYR_DXS_TK_like"/>
    <property type="match status" value="1"/>
</dbReference>
<dbReference type="FunFam" id="3.40.50.970:FF:000003">
    <property type="entry name" value="Transketolase"/>
    <property type="match status" value="1"/>
</dbReference>
<reference evidence="12 13" key="1">
    <citation type="submission" date="2018-06" db="EMBL/GenBank/DDBJ databases">
        <title>Whole genome sequencing of Candida tropicalis (genome annotated by CSBL at Korea University).</title>
        <authorList>
            <person name="Ahn J."/>
        </authorList>
    </citation>
    <scope>NUCLEOTIDE SEQUENCE [LARGE SCALE GENOMIC DNA]</scope>
    <source>
        <strain evidence="12 13">ATCC 20962</strain>
    </source>
</reference>
<accession>A0A367Y580</accession>
<keyword evidence="9" id="KW-0786">Thiamine pyrophosphate</keyword>
<dbReference type="InterPro" id="IPR033247">
    <property type="entry name" value="Transketolase_fam"/>
</dbReference>
<feature type="domain" description="Transketolase-like pyrimidine-binding" evidence="11">
    <location>
        <begin position="326"/>
        <end position="496"/>
    </location>
</feature>
<sequence>MPSIDELAISTIRGLAVDAVASANSGHPGAPLGLAPAAHVVWKQMNFNPKDPNWINRDRFVLSNGHACALLYSLLVLYGYDLTVDDLKQFRQLGSKTPGHPEATDTPGVDVTTGPLGQGISNAVGIAIAQKQFAATYNKDDIKLSDSYVYAFVGDGCLMEGVSSEASSLAGHLQLNNLIAFWDDNRISIDGDTAVSFTENVPERYRAYGWNVLEVEEGDTDLEGIAKAIEEAKKTTDKPTLIRLRTIIGYGSLKQGTHDVHDEVAKFYADEVAKKQKTQAAWDAKFAEYKQKYPEAGAEVQRRLDGKLPDNWRQHLPTYTPADKPLATRKLSENVINALHGHIPEFIGGSADLTGSNLTRATGSVDFQPPSTGLGDYDGVYIRYGVREHGMGAIMNGIAAFGANYKNYGGTFLNFVSYAAGALRLSALSHHPVIWVATHDSIGLAYPETLAHFRAIPNLSVWRPADGNEVSGAYAAAIESTDHPSVIALTRQNLPQLEGSSIENTLKGGYTLVKQDKPDVIIVSSGSEVSISVGAAEVLSKQGVKANVVSLPDFFTFDKQSYEYRKSVLPDGVPILSVEVMTTFG</sequence>
<evidence type="ECO:0000256" key="7">
    <source>
        <dbReference type="ARBA" id="ARBA00022723"/>
    </source>
</evidence>
<evidence type="ECO:0000256" key="3">
    <source>
        <dbReference type="ARBA" id="ARBA00001964"/>
    </source>
</evidence>
<evidence type="ECO:0000256" key="9">
    <source>
        <dbReference type="ARBA" id="ARBA00023052"/>
    </source>
</evidence>
<dbReference type="Proteomes" id="UP000253472">
    <property type="component" value="Unassembled WGS sequence"/>
</dbReference>
<dbReference type="InterPro" id="IPR029061">
    <property type="entry name" value="THDP-binding"/>
</dbReference>
<comment type="cofactor">
    <cofactor evidence="2">
        <name>Mg(2+)</name>
        <dbReference type="ChEBI" id="CHEBI:18420"/>
    </cofactor>
</comment>
<dbReference type="GO" id="GO:0004802">
    <property type="term" value="F:transketolase activity"/>
    <property type="evidence" value="ECO:0007669"/>
    <property type="project" value="UniProtKB-EC"/>
</dbReference>
<evidence type="ECO:0000256" key="2">
    <source>
        <dbReference type="ARBA" id="ARBA00001946"/>
    </source>
</evidence>
<comment type="caution">
    <text evidence="12">The sequence shown here is derived from an EMBL/GenBank/DDBJ whole genome shotgun (WGS) entry which is preliminary data.</text>
</comment>
<proteinExistence type="inferred from homology"/>
<dbReference type="Pfam" id="PF00456">
    <property type="entry name" value="Transketolase_N"/>
    <property type="match status" value="1"/>
</dbReference>
<protein>
    <recommendedName>
        <fullName evidence="5">transketolase</fullName>
        <ecNumber evidence="5">2.2.1.1</ecNumber>
    </recommendedName>
</protein>
<dbReference type="AlphaFoldDB" id="A0A367Y580"/>
<dbReference type="InterPro" id="IPR005474">
    <property type="entry name" value="Transketolase_N"/>
</dbReference>
<evidence type="ECO:0000256" key="8">
    <source>
        <dbReference type="ARBA" id="ARBA00022842"/>
    </source>
</evidence>
<evidence type="ECO:0000313" key="12">
    <source>
        <dbReference type="EMBL" id="RCK61025.1"/>
    </source>
</evidence>
<dbReference type="SUPFAM" id="SSF52922">
    <property type="entry name" value="TK C-terminal domain-like"/>
    <property type="match status" value="1"/>
</dbReference>
<evidence type="ECO:0000256" key="5">
    <source>
        <dbReference type="ARBA" id="ARBA00013152"/>
    </source>
</evidence>
<evidence type="ECO:0000259" key="11">
    <source>
        <dbReference type="SMART" id="SM00861"/>
    </source>
</evidence>
<name>A0A367Y580_9ASCO</name>
<evidence type="ECO:0000256" key="10">
    <source>
        <dbReference type="ARBA" id="ARBA00049473"/>
    </source>
</evidence>
<dbReference type="InterPro" id="IPR055152">
    <property type="entry name" value="Transketolase-like_C_2"/>
</dbReference>
<dbReference type="SMART" id="SM00861">
    <property type="entry name" value="Transket_pyr"/>
    <property type="match status" value="1"/>
</dbReference>
<dbReference type="GO" id="GO:0006098">
    <property type="term" value="P:pentose-phosphate shunt"/>
    <property type="evidence" value="ECO:0007669"/>
    <property type="project" value="TreeGrafter"/>
</dbReference>
<organism evidence="12 13">
    <name type="scientific">Candida viswanathii</name>
    <dbReference type="NCBI Taxonomy" id="5486"/>
    <lineage>
        <taxon>Eukaryota</taxon>
        <taxon>Fungi</taxon>
        <taxon>Dikarya</taxon>
        <taxon>Ascomycota</taxon>
        <taxon>Saccharomycotina</taxon>
        <taxon>Pichiomycetes</taxon>
        <taxon>Debaryomycetaceae</taxon>
        <taxon>Candida/Lodderomyces clade</taxon>
        <taxon>Candida</taxon>
    </lineage>
</organism>
<comment type="cofactor">
    <cofactor evidence="3">
        <name>thiamine diphosphate</name>
        <dbReference type="ChEBI" id="CHEBI:58937"/>
    </cofactor>
</comment>
<dbReference type="Pfam" id="PF22613">
    <property type="entry name" value="Transketolase_C_1"/>
    <property type="match status" value="1"/>
</dbReference>
<evidence type="ECO:0000256" key="1">
    <source>
        <dbReference type="ARBA" id="ARBA00001941"/>
    </source>
</evidence>
<dbReference type="GO" id="GO:0046872">
    <property type="term" value="F:metal ion binding"/>
    <property type="evidence" value="ECO:0007669"/>
    <property type="project" value="UniProtKB-KW"/>
</dbReference>
<evidence type="ECO:0000256" key="4">
    <source>
        <dbReference type="ARBA" id="ARBA00007131"/>
    </source>
</evidence>
<keyword evidence="13" id="KW-1185">Reference proteome</keyword>
<dbReference type="InterPro" id="IPR009014">
    <property type="entry name" value="Transketo_C/PFOR_II"/>
</dbReference>
<dbReference type="CDD" id="cd02012">
    <property type="entry name" value="TPP_TK"/>
    <property type="match status" value="1"/>
</dbReference>
<dbReference type="GO" id="GO:0005829">
    <property type="term" value="C:cytosol"/>
    <property type="evidence" value="ECO:0007669"/>
    <property type="project" value="TreeGrafter"/>
</dbReference>
<dbReference type="EMBL" id="QLNQ01000026">
    <property type="protein sequence ID" value="RCK61025.1"/>
    <property type="molecule type" value="Genomic_DNA"/>
</dbReference>
<dbReference type="PROSITE" id="PS00801">
    <property type="entry name" value="TRANSKETOLASE_1"/>
    <property type="match status" value="1"/>
</dbReference>
<dbReference type="PANTHER" id="PTHR43522">
    <property type="entry name" value="TRANSKETOLASE"/>
    <property type="match status" value="1"/>
</dbReference>
<dbReference type="SUPFAM" id="SSF52518">
    <property type="entry name" value="Thiamin diphosphate-binding fold (THDP-binding)"/>
    <property type="match status" value="2"/>
</dbReference>
<dbReference type="GO" id="GO:0005634">
    <property type="term" value="C:nucleus"/>
    <property type="evidence" value="ECO:0007669"/>
    <property type="project" value="TreeGrafter"/>
</dbReference>
<dbReference type="Gene3D" id="3.40.50.920">
    <property type="match status" value="1"/>
</dbReference>
<gene>
    <name evidence="12" type="primary">TKT1_1</name>
    <name evidence="12" type="ORF">Cantr_07974</name>
</gene>
<evidence type="ECO:0000256" key="6">
    <source>
        <dbReference type="ARBA" id="ARBA00022679"/>
    </source>
</evidence>
<comment type="cofactor">
    <cofactor evidence="1">
        <name>Co(2+)</name>
        <dbReference type="ChEBI" id="CHEBI:48828"/>
    </cofactor>
</comment>
<feature type="non-terminal residue" evidence="12">
    <location>
        <position position="585"/>
    </location>
</feature>
<dbReference type="Gene3D" id="3.40.50.970">
    <property type="match status" value="2"/>
</dbReference>